<organism evidence="2">
    <name type="scientific">marine sediment metagenome</name>
    <dbReference type="NCBI Taxonomy" id="412755"/>
    <lineage>
        <taxon>unclassified sequences</taxon>
        <taxon>metagenomes</taxon>
        <taxon>ecological metagenomes</taxon>
    </lineage>
</organism>
<gene>
    <name evidence="2" type="ORF">S12H4_34254</name>
</gene>
<protein>
    <submittedName>
        <fullName evidence="2">Uncharacterized protein</fullName>
    </submittedName>
</protein>
<evidence type="ECO:0000313" key="2">
    <source>
        <dbReference type="EMBL" id="GAI89660.1"/>
    </source>
</evidence>
<comment type="caution">
    <text evidence="2">The sequence shown here is derived from an EMBL/GenBank/DDBJ whole genome shotgun (WGS) entry which is preliminary data.</text>
</comment>
<sequence length="40" mass="4505">SPNANTWLNQANIIKNKAKRENRLPPPTRNPVIINNRLAG</sequence>
<feature type="region of interest" description="Disordered" evidence="1">
    <location>
        <begin position="17"/>
        <end position="40"/>
    </location>
</feature>
<reference evidence="2" key="1">
    <citation type="journal article" date="2014" name="Front. Microbiol.">
        <title>High frequency of phylogenetically diverse reductive dehalogenase-homologous genes in deep subseafloor sedimentary metagenomes.</title>
        <authorList>
            <person name="Kawai M."/>
            <person name="Futagami T."/>
            <person name="Toyoda A."/>
            <person name="Takaki Y."/>
            <person name="Nishi S."/>
            <person name="Hori S."/>
            <person name="Arai W."/>
            <person name="Tsubouchi T."/>
            <person name="Morono Y."/>
            <person name="Uchiyama I."/>
            <person name="Ito T."/>
            <person name="Fujiyama A."/>
            <person name="Inagaki F."/>
            <person name="Takami H."/>
        </authorList>
    </citation>
    <scope>NUCLEOTIDE SEQUENCE</scope>
    <source>
        <strain evidence="2">Expedition CK06-06</strain>
    </source>
</reference>
<dbReference type="EMBL" id="BARW01020253">
    <property type="protein sequence ID" value="GAI89660.1"/>
    <property type="molecule type" value="Genomic_DNA"/>
</dbReference>
<proteinExistence type="predicted"/>
<feature type="non-terminal residue" evidence="2">
    <location>
        <position position="1"/>
    </location>
</feature>
<evidence type="ECO:0000256" key="1">
    <source>
        <dbReference type="SAM" id="MobiDB-lite"/>
    </source>
</evidence>
<name>X1TQ15_9ZZZZ</name>
<accession>X1TQ15</accession>
<dbReference type="AlphaFoldDB" id="X1TQ15"/>